<accession>W5WA24</accession>
<dbReference type="STRING" id="1449976.KALB_4405"/>
<sequence>MELSDPAGRPVLSYLPGTIEGVPAARDVVVLGEGAAEVVLRELPGHVVMAPVELGTRLVELGAGLRRHGHGLRRDLRADPPPADWATVRPPDPLRVVPLAHTAEQLAPAWHAAYSPGHVDHHADGSLEPMRRLLAGQVLGPVLPCSAVMVEGEGESVVACVIVTEGTSDPWITEVFRDPAPAYAGLGGLLLRRVVAEAHATGLAAIGLAVTEGNPARAVYERLGFVLFESTVSVRVP</sequence>
<dbReference type="Proteomes" id="UP000019225">
    <property type="component" value="Chromosome"/>
</dbReference>
<dbReference type="Gene3D" id="3.40.630.30">
    <property type="match status" value="1"/>
</dbReference>
<gene>
    <name evidence="2" type="ORF">KALB_4405</name>
</gene>
<dbReference type="AlphaFoldDB" id="W5WA24"/>
<keyword evidence="3" id="KW-1185">Reference proteome</keyword>
<dbReference type="PATRIC" id="fig|1449976.3.peg.4435"/>
<evidence type="ECO:0000313" key="2">
    <source>
        <dbReference type="EMBL" id="AHH97767.1"/>
    </source>
</evidence>
<protein>
    <recommendedName>
        <fullName evidence="1">N-acetyltransferase domain-containing protein</fullName>
    </recommendedName>
</protein>
<dbReference type="KEGG" id="kal:KALB_4405"/>
<organism evidence="2 3">
    <name type="scientific">Kutzneria albida DSM 43870</name>
    <dbReference type="NCBI Taxonomy" id="1449976"/>
    <lineage>
        <taxon>Bacteria</taxon>
        <taxon>Bacillati</taxon>
        <taxon>Actinomycetota</taxon>
        <taxon>Actinomycetes</taxon>
        <taxon>Pseudonocardiales</taxon>
        <taxon>Pseudonocardiaceae</taxon>
        <taxon>Kutzneria</taxon>
    </lineage>
</organism>
<name>W5WA24_9PSEU</name>
<dbReference type="eggNOG" id="COG0456">
    <property type="taxonomic scope" value="Bacteria"/>
</dbReference>
<dbReference type="GO" id="GO:0016747">
    <property type="term" value="F:acyltransferase activity, transferring groups other than amino-acyl groups"/>
    <property type="evidence" value="ECO:0007669"/>
    <property type="project" value="InterPro"/>
</dbReference>
<proteinExistence type="predicted"/>
<dbReference type="EMBL" id="CP007155">
    <property type="protein sequence ID" value="AHH97767.1"/>
    <property type="molecule type" value="Genomic_DNA"/>
</dbReference>
<dbReference type="SUPFAM" id="SSF55729">
    <property type="entry name" value="Acyl-CoA N-acyltransferases (Nat)"/>
    <property type="match status" value="1"/>
</dbReference>
<dbReference type="Pfam" id="PF00583">
    <property type="entry name" value="Acetyltransf_1"/>
    <property type="match status" value="1"/>
</dbReference>
<evidence type="ECO:0000313" key="3">
    <source>
        <dbReference type="Proteomes" id="UP000019225"/>
    </source>
</evidence>
<evidence type="ECO:0000259" key="1">
    <source>
        <dbReference type="PROSITE" id="PS51186"/>
    </source>
</evidence>
<dbReference type="PROSITE" id="PS51186">
    <property type="entry name" value="GNAT"/>
    <property type="match status" value="1"/>
</dbReference>
<feature type="domain" description="N-acetyltransferase" evidence="1">
    <location>
        <begin position="86"/>
        <end position="237"/>
    </location>
</feature>
<dbReference type="InterPro" id="IPR016181">
    <property type="entry name" value="Acyl_CoA_acyltransferase"/>
</dbReference>
<dbReference type="InterPro" id="IPR000182">
    <property type="entry name" value="GNAT_dom"/>
</dbReference>
<reference evidence="2 3" key="1">
    <citation type="journal article" date="2014" name="BMC Genomics">
        <title>Complete genome sequence of producer of the glycopeptide antibiotic Aculeximycin Kutzneria albida DSM 43870T, a representative of minor genus of Pseudonocardiaceae.</title>
        <authorList>
            <person name="Rebets Y."/>
            <person name="Tokovenko B."/>
            <person name="Lushchyk I."/>
            <person name="Ruckert C."/>
            <person name="Zaburannyi N."/>
            <person name="Bechthold A."/>
            <person name="Kalinowski J."/>
            <person name="Luzhetskyy A."/>
        </authorList>
    </citation>
    <scope>NUCLEOTIDE SEQUENCE [LARGE SCALE GENOMIC DNA]</scope>
    <source>
        <strain evidence="2">DSM 43870</strain>
    </source>
</reference>
<dbReference type="HOGENOM" id="CLU_1150831_0_0_11"/>